<dbReference type="Proteomes" id="UP001153292">
    <property type="component" value="Chromosome 2"/>
</dbReference>
<reference evidence="2" key="1">
    <citation type="submission" date="2021-12" db="EMBL/GenBank/DDBJ databases">
        <authorList>
            <person name="King R."/>
        </authorList>
    </citation>
    <scope>NUCLEOTIDE SEQUENCE</scope>
</reference>
<feature type="region of interest" description="Disordered" evidence="1">
    <location>
        <begin position="1"/>
        <end position="38"/>
    </location>
</feature>
<evidence type="ECO:0000313" key="2">
    <source>
        <dbReference type="EMBL" id="CAH0402139.1"/>
    </source>
</evidence>
<gene>
    <name evidence="2" type="ORF">CHILSU_LOCUS5377</name>
</gene>
<evidence type="ECO:0000256" key="1">
    <source>
        <dbReference type="SAM" id="MobiDB-lite"/>
    </source>
</evidence>
<feature type="compositionally biased region" description="Polar residues" evidence="1">
    <location>
        <begin position="124"/>
        <end position="148"/>
    </location>
</feature>
<organism evidence="2 3">
    <name type="scientific">Chilo suppressalis</name>
    <name type="common">Asiatic rice borer moth</name>
    <dbReference type="NCBI Taxonomy" id="168631"/>
    <lineage>
        <taxon>Eukaryota</taxon>
        <taxon>Metazoa</taxon>
        <taxon>Ecdysozoa</taxon>
        <taxon>Arthropoda</taxon>
        <taxon>Hexapoda</taxon>
        <taxon>Insecta</taxon>
        <taxon>Pterygota</taxon>
        <taxon>Neoptera</taxon>
        <taxon>Endopterygota</taxon>
        <taxon>Lepidoptera</taxon>
        <taxon>Glossata</taxon>
        <taxon>Ditrysia</taxon>
        <taxon>Pyraloidea</taxon>
        <taxon>Crambidae</taxon>
        <taxon>Crambinae</taxon>
        <taxon>Chilo</taxon>
    </lineage>
</organism>
<feature type="compositionally biased region" description="Basic residues" evidence="1">
    <location>
        <begin position="155"/>
        <end position="168"/>
    </location>
</feature>
<dbReference type="EMBL" id="OU963895">
    <property type="protein sequence ID" value="CAH0402139.1"/>
    <property type="molecule type" value="Genomic_DNA"/>
</dbReference>
<accession>A0ABN8B012</accession>
<sequence>MSQSINEGVDDALQSRAKPTDSVGSSTTTTNNTLSDDRRRKWSTEELKELMFCYFKARSEGPVYIGRLQALFTERNPNNTKINKFNGNTLSNETRRIIKQNVISQELLVQIQKQANTRDQHIQITQQTQSPNTTHLSITPNTSHTPETSAVKHTTDKKRGRRRRRVATRTRYTTDAH</sequence>
<name>A0ABN8B012_CHISP</name>
<protein>
    <submittedName>
        <fullName evidence="2">Uncharacterized protein</fullName>
    </submittedName>
</protein>
<proteinExistence type="predicted"/>
<feature type="region of interest" description="Disordered" evidence="1">
    <location>
        <begin position="124"/>
        <end position="177"/>
    </location>
</feature>
<keyword evidence="3" id="KW-1185">Reference proteome</keyword>
<evidence type="ECO:0000313" key="3">
    <source>
        <dbReference type="Proteomes" id="UP001153292"/>
    </source>
</evidence>